<keyword evidence="2" id="KW-0597">Phosphoprotein</keyword>
<dbReference type="SMART" id="SM00823">
    <property type="entry name" value="PKS_PP"/>
    <property type="match status" value="1"/>
</dbReference>
<keyword evidence="8" id="KW-1185">Reference proteome</keyword>
<evidence type="ECO:0000256" key="1">
    <source>
        <dbReference type="ARBA" id="ARBA00022450"/>
    </source>
</evidence>
<dbReference type="SUPFAM" id="SSF52151">
    <property type="entry name" value="FabD/lysophospholipase-like"/>
    <property type="match status" value="1"/>
</dbReference>
<dbReference type="InterPro" id="IPR009081">
    <property type="entry name" value="PP-bd_ACP"/>
</dbReference>
<dbReference type="InterPro" id="IPR001227">
    <property type="entry name" value="Ac_transferase_dom_sf"/>
</dbReference>
<dbReference type="Pfam" id="PF00698">
    <property type="entry name" value="Acyl_transf_1"/>
    <property type="match status" value="1"/>
</dbReference>
<dbReference type="InterPro" id="IPR014043">
    <property type="entry name" value="Acyl_transferase_dom"/>
</dbReference>
<proteinExistence type="predicted"/>
<dbReference type="GO" id="GO:0004312">
    <property type="term" value="F:fatty acid synthase activity"/>
    <property type="evidence" value="ECO:0007669"/>
    <property type="project" value="TreeGrafter"/>
</dbReference>
<dbReference type="InterPro" id="IPR036736">
    <property type="entry name" value="ACP-like_sf"/>
</dbReference>
<keyword evidence="1" id="KW-0596">Phosphopantetheine</keyword>
<evidence type="ECO:0000256" key="2">
    <source>
        <dbReference type="ARBA" id="ARBA00022553"/>
    </source>
</evidence>
<evidence type="ECO:0000313" key="8">
    <source>
        <dbReference type="Proteomes" id="UP000465361"/>
    </source>
</evidence>
<dbReference type="InterPro" id="IPR016035">
    <property type="entry name" value="Acyl_Trfase/lysoPLipase"/>
</dbReference>
<dbReference type="SUPFAM" id="SSF47336">
    <property type="entry name" value="ACP-like"/>
    <property type="match status" value="1"/>
</dbReference>
<dbReference type="InterPro" id="IPR006162">
    <property type="entry name" value="Ppantetheine_attach_site"/>
</dbReference>
<dbReference type="InterPro" id="IPR057326">
    <property type="entry name" value="KR_dom"/>
</dbReference>
<sequence length="1007" mass="107114">MCAYALPDGRTPVLLSAHEQELIRHDAAAILDYLRHRPSVGAVASTLVRTRRVRRHRAVVRAADGAELAAGLQALVDGHDHPLVAKSSNLTAPRSAYVFPGQGNQWPAMGAEAYRLLPAYRAEADRCAAAFTAAAHPSPLPYLVEGGQRQWSQREIQAAQFTHAVSLAQVWRSCGILPDITVGHSLGEVAAAYVAGAVALADAVAVVAARAIVVGELPGQYGMAVLGLSIGEVEQLIAEAPGWLEISVVNADSSIVVSGEREAVAAIARCVEDRGAFARLIDVDFPAHTRALESLRGRLSELLPRARFSDSPVEFICSTRGDTVFANTDFTDYWYENLRSPVRFDRAVAAALQRGASVFIEMSAHPSLLYALTTLADDALIVGSARRDEPILEEISASIANVAVADPGYRWAEVADAAGHRPLPEFPNAPMRAIRLWAAPEPLTDDTSVAPLTVAVEEWSRSRAPSRPADSCGGIAILGCEGANAPSTDLVVQPSLSSVLSRRLSDAVEGYPKWRLVSPAEADVVVVIAPALTCHDVATVAEEIIARAGNFVDYATVVGPRCRRVWLVTVGGERVEPGETVVLPAQAALGAMHRSIGFEFAESTFARLDLPDWKIDGEAARLCIDTFVGETATEVALRAGGAGLHQYVRTLRELSTPAPEPSLGADELDNVVITGGNGVIGLHYARRCIELGARRVILLSRKGVDRADLDRLVAGRAVQVHAPVCDITDPNALARAAAAYAGDGASLLVHAAGVGRFGPHNQLTDVDLAEVFGAKVIGLARVIEFWPLRHDVRILLCSSISGVWGGYGHSAYAAANRMLDIFAAQLRAKGLDCTAVRWGLWQNSGIAGADEISRIERSGLVAMDAQAAINASLQYRDDPLVFAADFDRVRVLFEGQGIPLPFTGMQKYDQTAETGDAIDGTVTEAVRIELAAVLSLGDPDSVDLSAALVDLGVDSLLALDLRRRLGRRTGRSVPLARLLSGVTGAQLIEALQTNGDSNVTAAQEARR</sequence>
<evidence type="ECO:0000259" key="6">
    <source>
        <dbReference type="PROSITE" id="PS50075"/>
    </source>
</evidence>
<evidence type="ECO:0000313" key="7">
    <source>
        <dbReference type="EMBL" id="GFG75366.1"/>
    </source>
</evidence>
<name>A0A7I9XZX0_9MYCO</name>
<dbReference type="PROSITE" id="PS00012">
    <property type="entry name" value="PHOSPHOPANTETHEINE"/>
    <property type="match status" value="1"/>
</dbReference>
<dbReference type="NCBIfam" id="NF037940">
    <property type="entry name" value="PKS_MbtD"/>
    <property type="match status" value="1"/>
</dbReference>
<dbReference type="Proteomes" id="UP000465361">
    <property type="component" value="Unassembled WGS sequence"/>
</dbReference>
<reference evidence="7 8" key="1">
    <citation type="journal article" date="2019" name="Emerg. Microbes Infect.">
        <title>Comprehensive subspecies identification of 175 nontuberculous mycobacteria species based on 7547 genomic profiles.</title>
        <authorList>
            <person name="Matsumoto Y."/>
            <person name="Kinjo T."/>
            <person name="Motooka D."/>
            <person name="Nabeya D."/>
            <person name="Jung N."/>
            <person name="Uechi K."/>
            <person name="Horii T."/>
            <person name="Iida T."/>
            <person name="Fujita J."/>
            <person name="Nakamura S."/>
        </authorList>
    </citation>
    <scope>NUCLEOTIDE SEQUENCE [LARGE SCALE GENOMIC DNA]</scope>
    <source>
        <strain evidence="7 8">JCM 17322</strain>
    </source>
</reference>
<dbReference type="PANTHER" id="PTHR43775">
    <property type="entry name" value="FATTY ACID SYNTHASE"/>
    <property type="match status" value="1"/>
</dbReference>
<protein>
    <submittedName>
        <fullName evidence="7">Polyketide synthase</fullName>
    </submittedName>
</protein>
<dbReference type="GO" id="GO:0005737">
    <property type="term" value="C:cytoplasm"/>
    <property type="evidence" value="ECO:0007669"/>
    <property type="project" value="TreeGrafter"/>
</dbReference>
<keyword evidence="4" id="KW-0521">NADP</keyword>
<dbReference type="GO" id="GO:0031177">
    <property type="term" value="F:phosphopantetheine binding"/>
    <property type="evidence" value="ECO:0007669"/>
    <property type="project" value="InterPro"/>
</dbReference>
<dbReference type="Gene3D" id="1.10.1200.10">
    <property type="entry name" value="ACP-like"/>
    <property type="match status" value="1"/>
</dbReference>
<comment type="caution">
    <text evidence="7">The sequence shown here is derived from an EMBL/GenBank/DDBJ whole genome shotgun (WGS) entry which is preliminary data.</text>
</comment>
<feature type="domain" description="Carrier" evidence="6">
    <location>
        <begin position="920"/>
        <end position="995"/>
    </location>
</feature>
<accession>A0A7I9XZX0</accession>
<dbReference type="InterPro" id="IPR013968">
    <property type="entry name" value="PKS_KR"/>
</dbReference>
<dbReference type="SUPFAM" id="SSF55048">
    <property type="entry name" value="Probable ACP-binding domain of malonyl-CoA ACP transacylase"/>
    <property type="match status" value="1"/>
</dbReference>
<dbReference type="Gene3D" id="3.30.70.3290">
    <property type="match status" value="1"/>
</dbReference>
<dbReference type="InterPro" id="IPR020806">
    <property type="entry name" value="PKS_PP-bd"/>
</dbReference>
<keyword evidence="3" id="KW-0808">Transferase</keyword>
<dbReference type="SUPFAM" id="SSF51735">
    <property type="entry name" value="NAD(P)-binding Rossmann-fold domains"/>
    <property type="match status" value="2"/>
</dbReference>
<dbReference type="PANTHER" id="PTHR43775:SF37">
    <property type="entry name" value="SI:DKEY-61P9.11"/>
    <property type="match status" value="1"/>
</dbReference>
<dbReference type="Gene3D" id="3.40.366.10">
    <property type="entry name" value="Malonyl-Coenzyme A Acyl Carrier Protein, domain 2"/>
    <property type="match status" value="1"/>
</dbReference>
<organism evidence="7 8">
    <name type="scientific">Mycobacterium botniense</name>
    <dbReference type="NCBI Taxonomy" id="84962"/>
    <lineage>
        <taxon>Bacteria</taxon>
        <taxon>Bacillati</taxon>
        <taxon>Actinomycetota</taxon>
        <taxon>Actinomycetes</taxon>
        <taxon>Mycobacteriales</taxon>
        <taxon>Mycobacteriaceae</taxon>
        <taxon>Mycobacterium</taxon>
    </lineage>
</organism>
<dbReference type="GO" id="GO:0006633">
    <property type="term" value="P:fatty acid biosynthetic process"/>
    <property type="evidence" value="ECO:0007669"/>
    <property type="project" value="TreeGrafter"/>
</dbReference>
<dbReference type="PROSITE" id="PS50075">
    <property type="entry name" value="CARRIER"/>
    <property type="match status" value="1"/>
</dbReference>
<dbReference type="InterPro" id="IPR016036">
    <property type="entry name" value="Malonyl_transacylase_ACP-bd"/>
</dbReference>
<dbReference type="AlphaFoldDB" id="A0A7I9XZX0"/>
<keyword evidence="5" id="KW-0511">Multifunctional enzyme</keyword>
<evidence type="ECO:0000256" key="4">
    <source>
        <dbReference type="ARBA" id="ARBA00022857"/>
    </source>
</evidence>
<dbReference type="EMBL" id="BLKW01000004">
    <property type="protein sequence ID" value="GFG75366.1"/>
    <property type="molecule type" value="Genomic_DNA"/>
</dbReference>
<dbReference type="SMART" id="SM00827">
    <property type="entry name" value="PKS_AT"/>
    <property type="match status" value="1"/>
</dbReference>
<dbReference type="GO" id="GO:0005886">
    <property type="term" value="C:plasma membrane"/>
    <property type="evidence" value="ECO:0007669"/>
    <property type="project" value="TreeGrafter"/>
</dbReference>
<dbReference type="Gene3D" id="3.40.50.720">
    <property type="entry name" value="NAD(P)-binding Rossmann-like Domain"/>
    <property type="match status" value="1"/>
</dbReference>
<dbReference type="GO" id="GO:0071770">
    <property type="term" value="P:DIM/DIP cell wall layer assembly"/>
    <property type="evidence" value="ECO:0007669"/>
    <property type="project" value="TreeGrafter"/>
</dbReference>
<dbReference type="RefSeq" id="WP_163758041.1">
    <property type="nucleotide sequence ID" value="NZ_BLKW01000004.1"/>
</dbReference>
<dbReference type="Pfam" id="PF00550">
    <property type="entry name" value="PP-binding"/>
    <property type="match status" value="1"/>
</dbReference>
<dbReference type="SMART" id="SM00822">
    <property type="entry name" value="PKS_KR"/>
    <property type="match status" value="1"/>
</dbReference>
<dbReference type="InterPro" id="IPR036291">
    <property type="entry name" value="NAD(P)-bd_dom_sf"/>
</dbReference>
<gene>
    <name evidence="7" type="primary">mbtD</name>
    <name evidence="7" type="ORF">MBOT_27310</name>
</gene>
<evidence type="ECO:0000256" key="5">
    <source>
        <dbReference type="ARBA" id="ARBA00023268"/>
    </source>
</evidence>
<evidence type="ECO:0000256" key="3">
    <source>
        <dbReference type="ARBA" id="ARBA00022679"/>
    </source>
</evidence>
<dbReference type="InterPro" id="IPR050091">
    <property type="entry name" value="PKS_NRPS_Biosynth_Enz"/>
</dbReference>
<dbReference type="CDD" id="cd05274">
    <property type="entry name" value="KR_FAS_SDR_x"/>
    <property type="match status" value="1"/>
</dbReference>
<dbReference type="Pfam" id="PF08659">
    <property type="entry name" value="KR"/>
    <property type="match status" value="1"/>
</dbReference>